<accession>A0AAV8WMV0</accession>
<organism evidence="1 2">
    <name type="scientific">Rhamnusium bicolor</name>
    <dbReference type="NCBI Taxonomy" id="1586634"/>
    <lineage>
        <taxon>Eukaryota</taxon>
        <taxon>Metazoa</taxon>
        <taxon>Ecdysozoa</taxon>
        <taxon>Arthropoda</taxon>
        <taxon>Hexapoda</taxon>
        <taxon>Insecta</taxon>
        <taxon>Pterygota</taxon>
        <taxon>Neoptera</taxon>
        <taxon>Endopterygota</taxon>
        <taxon>Coleoptera</taxon>
        <taxon>Polyphaga</taxon>
        <taxon>Cucujiformia</taxon>
        <taxon>Chrysomeloidea</taxon>
        <taxon>Cerambycidae</taxon>
        <taxon>Lepturinae</taxon>
        <taxon>Rhagiini</taxon>
        <taxon>Rhamnusium</taxon>
    </lineage>
</organism>
<name>A0AAV8WMV0_9CUCU</name>
<proteinExistence type="predicted"/>
<evidence type="ECO:0000313" key="1">
    <source>
        <dbReference type="EMBL" id="KAJ8927600.1"/>
    </source>
</evidence>
<dbReference type="EMBL" id="JANEYF010005587">
    <property type="protein sequence ID" value="KAJ8927600.1"/>
    <property type="molecule type" value="Genomic_DNA"/>
</dbReference>
<reference evidence="1" key="1">
    <citation type="journal article" date="2023" name="Insect Mol. Biol.">
        <title>Genome sequencing provides insights into the evolution of gene families encoding plant cell wall-degrading enzymes in longhorned beetles.</title>
        <authorList>
            <person name="Shin N.R."/>
            <person name="Okamura Y."/>
            <person name="Kirsch R."/>
            <person name="Pauchet Y."/>
        </authorList>
    </citation>
    <scope>NUCLEOTIDE SEQUENCE</scope>
    <source>
        <strain evidence="1">RBIC_L_NR</strain>
    </source>
</reference>
<evidence type="ECO:0000313" key="2">
    <source>
        <dbReference type="Proteomes" id="UP001162156"/>
    </source>
</evidence>
<dbReference type="AlphaFoldDB" id="A0AAV8WMV0"/>
<sequence length="218" mass="24664">MAVEVLNSVKALIEKTKKTYYPHTSMSAFLTEMNVVVSLTEVVLNPHLKQIDFSEWPKIMRYVLYKNLHNMIGLENLNLGSCSGGWRTSEYDKCLLDGITAMKNLKSLCLCFDTDIIVQAVGENCPNIQCLDLTSSRSVTDRSIPFLLKCKNLRELQLHRTSVTVIGLAQLIISLPKLQDTGRCDEFGNVIKYLHKATPIVDLLGSKKYKHVIYQLKI</sequence>
<dbReference type="Gene3D" id="3.80.10.10">
    <property type="entry name" value="Ribonuclease Inhibitor"/>
    <property type="match status" value="1"/>
</dbReference>
<protein>
    <recommendedName>
        <fullName evidence="3">RNI-like superfamily protein</fullName>
    </recommendedName>
</protein>
<evidence type="ECO:0008006" key="3">
    <source>
        <dbReference type="Google" id="ProtNLM"/>
    </source>
</evidence>
<dbReference type="Proteomes" id="UP001162156">
    <property type="component" value="Unassembled WGS sequence"/>
</dbReference>
<comment type="caution">
    <text evidence="1">The sequence shown here is derived from an EMBL/GenBank/DDBJ whole genome shotgun (WGS) entry which is preliminary data.</text>
</comment>
<gene>
    <name evidence="1" type="ORF">NQ314_019908</name>
</gene>
<dbReference type="SUPFAM" id="SSF52047">
    <property type="entry name" value="RNI-like"/>
    <property type="match status" value="1"/>
</dbReference>
<dbReference type="InterPro" id="IPR032675">
    <property type="entry name" value="LRR_dom_sf"/>
</dbReference>
<keyword evidence="2" id="KW-1185">Reference proteome</keyword>